<dbReference type="SMART" id="SM00132">
    <property type="entry name" value="LIM"/>
    <property type="match status" value="2"/>
</dbReference>
<dbReference type="CDD" id="cd09397">
    <property type="entry name" value="LIM1_UF1"/>
    <property type="match status" value="1"/>
</dbReference>
<feature type="compositionally biased region" description="Low complexity" evidence="4">
    <location>
        <begin position="146"/>
        <end position="169"/>
    </location>
</feature>
<feature type="compositionally biased region" description="Acidic residues" evidence="4">
    <location>
        <begin position="753"/>
        <end position="762"/>
    </location>
</feature>
<evidence type="ECO:0000259" key="5">
    <source>
        <dbReference type="PROSITE" id="PS50023"/>
    </source>
</evidence>
<proteinExistence type="predicted"/>
<dbReference type="Pfam" id="PF00412">
    <property type="entry name" value="LIM"/>
    <property type="match status" value="2"/>
</dbReference>
<organism evidence="6 7">
    <name type="scientific">Candida metapsilosis</name>
    <dbReference type="NCBI Taxonomy" id="273372"/>
    <lineage>
        <taxon>Eukaryota</taxon>
        <taxon>Fungi</taxon>
        <taxon>Dikarya</taxon>
        <taxon>Ascomycota</taxon>
        <taxon>Saccharomycotina</taxon>
        <taxon>Pichiomycetes</taxon>
        <taxon>Debaryomycetaceae</taxon>
        <taxon>Candida/Lodderomyces clade</taxon>
        <taxon>Candida</taxon>
    </lineage>
</organism>
<feature type="compositionally biased region" description="Polar residues" evidence="4">
    <location>
        <begin position="197"/>
        <end position="208"/>
    </location>
</feature>
<feature type="compositionally biased region" description="Polar residues" evidence="4">
    <location>
        <begin position="764"/>
        <end position="781"/>
    </location>
</feature>
<feature type="region of interest" description="Disordered" evidence="4">
    <location>
        <begin position="881"/>
        <end position="917"/>
    </location>
</feature>
<feature type="compositionally biased region" description="Polar residues" evidence="4">
    <location>
        <begin position="632"/>
        <end position="660"/>
    </location>
</feature>
<evidence type="ECO:0000256" key="2">
    <source>
        <dbReference type="ARBA" id="ARBA00022833"/>
    </source>
</evidence>
<feature type="compositionally biased region" description="Basic and acidic residues" evidence="4">
    <location>
        <begin position="611"/>
        <end position="631"/>
    </location>
</feature>
<dbReference type="CDD" id="cd08368">
    <property type="entry name" value="LIM"/>
    <property type="match status" value="1"/>
</dbReference>
<dbReference type="GO" id="GO:0046872">
    <property type="term" value="F:metal ion binding"/>
    <property type="evidence" value="ECO:0007669"/>
    <property type="project" value="UniProtKB-KW"/>
</dbReference>
<comment type="caution">
    <text evidence="6">The sequence shown here is derived from an EMBL/GenBank/DDBJ whole genome shotgun (WGS) entry which is preliminary data.</text>
</comment>
<dbReference type="GO" id="GO:0030695">
    <property type="term" value="F:GTPase regulator activity"/>
    <property type="evidence" value="ECO:0007669"/>
    <property type="project" value="UniProtKB-ARBA"/>
</dbReference>
<feature type="region of interest" description="Disordered" evidence="4">
    <location>
        <begin position="45"/>
        <end position="208"/>
    </location>
</feature>
<sequence length="1074" mass="120681">MESFPSFIRKAEHSPRSLDSAFPPFNPVHKYRGVYERAGFEINKKAYKQQQNGEDRGSNRSISSSSRWGTRNQSSDSFGNRSNGSGRSYKTATKESLPLVGAHIPTTDSRVKSGESSSQSSKSNSMNSYGQNDGNSASTSHRTSPEYSQYNEQQTQYNNNPYEQQTQYNSNPYEQETQYNNNPNPYGGEQYERKHSNVSNHSYDSSGQTVRTVQYDNDEAEEQTLNNSNPYKQPKNVKNLTLDLNNNVEEQEYNNQQEYNHQEPQLPPSNYSNSSMHSFHSKNSNTSSHHSSHSVPLQHSNHSDHSVASHHSSHSYRSNRSNNSIHIIHQEVIQEVPETTDSSNYSESTSKEDKYAQDGYQLPTPMSASGPAPSSQMYNQRSPPPPPTQPFDPRKMRKRPPISMNGPPSAGPYPPQANRNISPASNGPVPYPVSPNYSPSFQQQSFANQMNGMPPMPGSKRMVSPTGPYQQGQQPPMHKGPGPSPTAMYHRAGMPSPGMPRSMTGMPNQAGIPPMMPNTGMPRSMTGIPPTAPPTWNNNGQHHSNSPSCPPRSQMRPVPPPMVGPIQQQQPYYHPQPPMSQQLPSNQHQMVLPNQQRYQTGVPRQPTYSQIREDKLSPALDEFKQDLEETHQSSSGPYNQSALSQMTPDLNSARFENSLNGRLMEDPEESMHHHSQDHHHQQQQQQQQQQHAQEYQQFLSTEPMNKSDDYKRGSTVSSILSKDSADEVDEEERRIERELEAQLQHLKSGGEPEYQEEEDEAENMLQNASPQKSVSQESTVSAPRPPIPQFTVQDVDEVQQSRDSAGSNNTKDSNCDEMSIASIESIKPLSVSHSHISPIKKDMSLQDNDPYHNPYGVPERKDSAEFTKIIAEIDHFEEEMPRATPDVSDNAMDPQLDPLDNDTDNTSISESKPRLSRYEPGMGPCRSCHQPIDPSARGSLKAIFSKTGELSGQWHRACFKCSYQSCPTHFNKKVQCYVLDDEPYCFQHYHLLNATTCKSCGVGIEGSCIENDLGQKWHMHCLKCSCCHGPIDEDYYVVNDRIMCEADAKSYLNNGGGRSGNDKVEKRRTRMFYA</sequence>
<dbReference type="EMBL" id="JAEOAQ010000002">
    <property type="protein sequence ID" value="KAG5419782.1"/>
    <property type="molecule type" value="Genomic_DNA"/>
</dbReference>
<dbReference type="Proteomes" id="UP000669133">
    <property type="component" value="Unassembled WGS sequence"/>
</dbReference>
<feature type="compositionally biased region" description="Polar residues" evidence="4">
    <location>
        <begin position="364"/>
        <end position="381"/>
    </location>
</feature>
<keyword evidence="3" id="KW-0440">LIM domain</keyword>
<dbReference type="GeneID" id="93650291"/>
<name>A0A8H8DBZ6_9ASCO</name>
<keyword evidence="2 3" id="KW-0862">Zinc</keyword>
<keyword evidence="7" id="KW-1185">Reference proteome</keyword>
<feature type="compositionally biased region" description="Polar residues" evidence="4">
    <location>
        <begin position="170"/>
        <end position="184"/>
    </location>
</feature>
<feature type="compositionally biased region" description="Basic and acidic residues" evidence="4">
    <location>
        <begin position="731"/>
        <end position="740"/>
    </location>
</feature>
<dbReference type="PROSITE" id="PS50023">
    <property type="entry name" value="LIM_DOMAIN_2"/>
    <property type="match status" value="1"/>
</dbReference>
<feature type="domain" description="LIM zinc-binding" evidence="5">
    <location>
        <begin position="995"/>
        <end position="1054"/>
    </location>
</feature>
<feature type="compositionally biased region" description="Basic and acidic residues" evidence="4">
    <location>
        <begin position="663"/>
        <end position="680"/>
    </location>
</feature>
<evidence type="ECO:0000256" key="1">
    <source>
        <dbReference type="ARBA" id="ARBA00022723"/>
    </source>
</evidence>
<feature type="compositionally biased region" description="Polar residues" evidence="4">
    <location>
        <begin position="129"/>
        <end position="142"/>
    </location>
</feature>
<gene>
    <name evidence="6" type="ORF">I9W82_001662</name>
</gene>
<evidence type="ECO:0000313" key="6">
    <source>
        <dbReference type="EMBL" id="KAG5419782.1"/>
    </source>
</evidence>
<dbReference type="RefSeq" id="XP_067548898.1">
    <property type="nucleotide sequence ID" value="XM_067690432.1"/>
</dbReference>
<dbReference type="PROSITE" id="PS00478">
    <property type="entry name" value="LIM_DOMAIN_1"/>
    <property type="match status" value="1"/>
</dbReference>
<feature type="compositionally biased region" description="Low complexity" evidence="4">
    <location>
        <begin position="682"/>
        <end position="697"/>
    </location>
</feature>
<protein>
    <recommendedName>
        <fullName evidence="5">LIM zinc-binding domain-containing protein</fullName>
    </recommendedName>
</protein>
<dbReference type="AlphaFoldDB" id="A0A8H8DBZ6"/>
<feature type="region of interest" description="Disordered" evidence="4">
    <location>
        <begin position="829"/>
        <end position="849"/>
    </location>
</feature>
<feature type="compositionally biased region" description="Polar residues" evidence="4">
    <location>
        <begin position="801"/>
        <end position="812"/>
    </location>
</feature>
<reference evidence="6 7" key="1">
    <citation type="submission" date="2020-12" db="EMBL/GenBank/DDBJ databases">
        <title>Effect of drift, selection, and recombination on the evolution of hybrid genomes in Candida yeast pathogens.</title>
        <authorList>
            <person name="Mixao V."/>
            <person name="Ksiezopolska E."/>
            <person name="Saus E."/>
            <person name="Boekhout T."/>
            <person name="Gacser A."/>
            <person name="Gabaldon T."/>
        </authorList>
    </citation>
    <scope>NUCLEOTIDE SEQUENCE [LARGE SCALE GENOMIC DNA]</scope>
    <source>
        <strain evidence="6 7">BP57</strain>
    </source>
</reference>
<dbReference type="SUPFAM" id="SSF57716">
    <property type="entry name" value="Glucocorticoid receptor-like (DNA-binding domain)"/>
    <property type="match status" value="1"/>
</dbReference>
<feature type="region of interest" description="Disordered" evidence="4">
    <location>
        <begin position="259"/>
        <end position="319"/>
    </location>
</feature>
<feature type="region of interest" description="Disordered" evidence="4">
    <location>
        <begin position="598"/>
        <end position="816"/>
    </location>
</feature>
<evidence type="ECO:0000256" key="4">
    <source>
        <dbReference type="SAM" id="MobiDB-lite"/>
    </source>
</evidence>
<feature type="compositionally biased region" description="Polar residues" evidence="4">
    <location>
        <begin position="337"/>
        <end position="348"/>
    </location>
</feature>
<feature type="compositionally biased region" description="Low complexity" evidence="4">
    <location>
        <begin position="465"/>
        <end position="476"/>
    </location>
</feature>
<feature type="compositionally biased region" description="Polar residues" evidence="4">
    <location>
        <begin position="441"/>
        <end position="451"/>
    </location>
</feature>
<accession>A0A8H8DBZ6</accession>
<feature type="compositionally biased region" description="Low complexity" evidence="4">
    <location>
        <begin position="114"/>
        <end position="128"/>
    </location>
</feature>
<feature type="region of interest" description="Disordered" evidence="4">
    <location>
        <begin position="1"/>
        <end position="28"/>
    </location>
</feature>
<feature type="region of interest" description="Disordered" evidence="4">
    <location>
        <begin position="332"/>
        <end position="585"/>
    </location>
</feature>
<dbReference type="OrthoDB" id="1112565at2759"/>
<dbReference type="Gene3D" id="2.10.110.10">
    <property type="entry name" value="Cysteine Rich Protein"/>
    <property type="match status" value="2"/>
</dbReference>
<feature type="compositionally biased region" description="Polar residues" evidence="4">
    <location>
        <begin position="534"/>
        <end position="547"/>
    </location>
</feature>
<keyword evidence="1 3" id="KW-0479">Metal-binding</keyword>
<feature type="compositionally biased region" description="Low complexity" evidence="4">
    <location>
        <begin position="277"/>
        <end position="300"/>
    </location>
</feature>
<dbReference type="InterPro" id="IPR001781">
    <property type="entry name" value="Znf_LIM"/>
</dbReference>
<feature type="compositionally biased region" description="Low complexity" evidence="4">
    <location>
        <begin position="74"/>
        <end position="88"/>
    </location>
</feature>
<evidence type="ECO:0000313" key="7">
    <source>
        <dbReference type="Proteomes" id="UP000669133"/>
    </source>
</evidence>
<evidence type="ECO:0000256" key="3">
    <source>
        <dbReference type="PROSITE-ProRule" id="PRU00125"/>
    </source>
</evidence>